<keyword evidence="5" id="KW-0408">Iron</keyword>
<dbReference type="PROSITE" id="PS50926">
    <property type="entry name" value="TRAM"/>
    <property type="match status" value="1"/>
</dbReference>
<dbReference type="GO" id="GO:0070041">
    <property type="term" value="F:rRNA (uridine-C5-)-methyltransferase activity"/>
    <property type="evidence" value="ECO:0007669"/>
    <property type="project" value="UniProtKB-ARBA"/>
</dbReference>
<evidence type="ECO:0000256" key="1">
    <source>
        <dbReference type="ARBA" id="ARBA00022485"/>
    </source>
</evidence>
<evidence type="ECO:0000256" key="4">
    <source>
        <dbReference type="ARBA" id="ARBA00022691"/>
    </source>
</evidence>
<comment type="caution">
    <text evidence="11">The sequence shown here is derived from an EMBL/GenBank/DDBJ whole genome shotgun (WGS) entry which is preliminary data.</text>
</comment>
<feature type="binding site" evidence="7">
    <location>
        <position position="381"/>
    </location>
    <ligand>
        <name>S-adenosyl-L-methionine</name>
        <dbReference type="ChEBI" id="CHEBI:59789"/>
    </ligand>
</feature>
<comment type="similarity">
    <text evidence="7">Belongs to the class I-like SAM-binding methyltransferase superfamily. RNA M5U methyltransferase family.</text>
</comment>
<reference evidence="11 12" key="1">
    <citation type="journal article" date="2019" name="Nat. Med.">
        <title>A library of human gut bacterial isolates paired with longitudinal multiomics data enables mechanistic microbiome research.</title>
        <authorList>
            <person name="Poyet M."/>
            <person name="Groussin M."/>
            <person name="Gibbons S.M."/>
            <person name="Avila-Pacheco J."/>
            <person name="Jiang X."/>
            <person name="Kearney S.M."/>
            <person name="Perrotta A.R."/>
            <person name="Berdy B."/>
            <person name="Zhao S."/>
            <person name="Lieberman T.D."/>
            <person name="Swanson P.K."/>
            <person name="Smith M."/>
            <person name="Roesemann S."/>
            <person name="Alexander J.E."/>
            <person name="Rich S.A."/>
            <person name="Livny J."/>
            <person name="Vlamakis H."/>
            <person name="Clish C."/>
            <person name="Bullock K."/>
            <person name="Deik A."/>
            <person name="Scott J."/>
            <person name="Pierce K.A."/>
            <person name="Xavier R.J."/>
            <person name="Alm E.J."/>
        </authorList>
    </citation>
    <scope>NUCLEOTIDE SEQUENCE</scope>
    <source>
        <strain evidence="10 12">BIOML-A12</strain>
        <strain evidence="11">BIOML-A6</strain>
    </source>
</reference>
<feature type="active site" evidence="8">
    <location>
        <position position="408"/>
    </location>
</feature>
<dbReference type="PANTHER" id="PTHR11061">
    <property type="entry name" value="RNA M5U METHYLTRANSFERASE"/>
    <property type="match status" value="1"/>
</dbReference>
<feature type="binding site" evidence="7">
    <location>
        <position position="283"/>
    </location>
    <ligand>
        <name>S-adenosyl-L-methionine</name>
        <dbReference type="ChEBI" id="CHEBI:59789"/>
    </ligand>
</feature>
<accession>A0A6A8VB13</accession>
<keyword evidence="3 7" id="KW-0808">Transferase</keyword>
<dbReference type="Pfam" id="PF05958">
    <property type="entry name" value="tRNA_U5-meth_tr"/>
    <property type="match status" value="1"/>
</dbReference>
<evidence type="ECO:0000256" key="3">
    <source>
        <dbReference type="ARBA" id="ARBA00022679"/>
    </source>
</evidence>
<dbReference type="FunFam" id="2.40.50.1070:FF:000003">
    <property type="entry name" value="23S rRNA (Uracil-5-)-methyltransferase RumA"/>
    <property type="match status" value="1"/>
</dbReference>
<evidence type="ECO:0000313" key="12">
    <source>
        <dbReference type="Proteomes" id="UP000460220"/>
    </source>
</evidence>
<dbReference type="GO" id="GO:0070475">
    <property type="term" value="P:rRNA base methylation"/>
    <property type="evidence" value="ECO:0007669"/>
    <property type="project" value="TreeGrafter"/>
</dbReference>
<dbReference type="Gene3D" id="2.40.50.140">
    <property type="entry name" value="Nucleic acid-binding proteins"/>
    <property type="match status" value="1"/>
</dbReference>
<dbReference type="PANTHER" id="PTHR11061:SF45">
    <property type="match status" value="1"/>
</dbReference>
<dbReference type="EC" id="2.1.1.190" evidence="11"/>
<dbReference type="CDD" id="cd02440">
    <property type="entry name" value="AdoMet_MTases"/>
    <property type="match status" value="1"/>
</dbReference>
<evidence type="ECO:0000256" key="7">
    <source>
        <dbReference type="PROSITE-ProRule" id="PRU01024"/>
    </source>
</evidence>
<keyword evidence="4 7" id="KW-0949">S-adenosyl-L-methionine</keyword>
<dbReference type="NCBIfam" id="TIGR00479">
    <property type="entry name" value="rumA"/>
    <property type="match status" value="1"/>
</dbReference>
<dbReference type="InterPro" id="IPR002792">
    <property type="entry name" value="TRAM_dom"/>
</dbReference>
<evidence type="ECO:0000256" key="5">
    <source>
        <dbReference type="ARBA" id="ARBA00023004"/>
    </source>
</evidence>
<proteinExistence type="inferred from homology"/>
<feature type="binding site" evidence="7">
    <location>
        <position position="333"/>
    </location>
    <ligand>
        <name>S-adenosyl-L-methionine</name>
        <dbReference type="ChEBI" id="CHEBI:59789"/>
    </ligand>
</feature>
<dbReference type="AlphaFoldDB" id="A0A6A8VB13"/>
<name>A0A6A8VB13_STRPA</name>
<evidence type="ECO:0000313" key="10">
    <source>
        <dbReference type="EMBL" id="MTR65691.1"/>
    </source>
</evidence>
<dbReference type="InterPro" id="IPR012340">
    <property type="entry name" value="NA-bd_OB-fold"/>
</dbReference>
<dbReference type="PROSITE" id="PS01230">
    <property type="entry name" value="TRMA_1"/>
    <property type="match status" value="1"/>
</dbReference>
<dbReference type="Gene3D" id="2.40.50.1070">
    <property type="match status" value="1"/>
</dbReference>
<protein>
    <submittedName>
        <fullName evidence="11">23S rRNA (Uracil(1939)-C(5))-methyltransferase RlmD</fullName>
        <ecNumber evidence="11">2.1.1.190</ecNumber>
    </submittedName>
</protein>
<dbReference type="FunFam" id="3.40.50.150:FF:000009">
    <property type="entry name" value="23S rRNA (Uracil(1939)-C(5))-methyltransferase RlmD"/>
    <property type="match status" value="1"/>
</dbReference>
<dbReference type="PROSITE" id="PS51687">
    <property type="entry name" value="SAM_MT_RNA_M5U"/>
    <property type="match status" value="1"/>
</dbReference>
<keyword evidence="2 7" id="KW-0489">Methyltransferase</keyword>
<feature type="binding site" evidence="7">
    <location>
        <position position="312"/>
    </location>
    <ligand>
        <name>S-adenosyl-L-methionine</name>
        <dbReference type="ChEBI" id="CHEBI:59789"/>
    </ligand>
</feature>
<dbReference type="Pfam" id="PF01938">
    <property type="entry name" value="TRAM"/>
    <property type="match status" value="1"/>
</dbReference>
<dbReference type="InterPro" id="IPR029063">
    <property type="entry name" value="SAM-dependent_MTases_sf"/>
</dbReference>
<evidence type="ECO:0000256" key="8">
    <source>
        <dbReference type="PROSITE-ProRule" id="PRU10015"/>
    </source>
</evidence>
<evidence type="ECO:0000256" key="2">
    <source>
        <dbReference type="ARBA" id="ARBA00022603"/>
    </source>
</evidence>
<feature type="domain" description="TRAM" evidence="9">
    <location>
        <begin position="2"/>
        <end position="60"/>
    </location>
</feature>
<dbReference type="EMBL" id="WMYY01000001">
    <property type="protein sequence ID" value="MTR65691.1"/>
    <property type="molecule type" value="Genomic_DNA"/>
</dbReference>
<dbReference type="Gene3D" id="3.40.50.150">
    <property type="entry name" value="Vaccinia Virus protein VP39"/>
    <property type="match status" value="1"/>
</dbReference>
<dbReference type="FunFam" id="2.40.50.140:FF:000097">
    <property type="entry name" value="23S rRNA (uracil(1939)-C(5))-methyltransferase RlmD"/>
    <property type="match status" value="1"/>
</dbReference>
<dbReference type="SUPFAM" id="SSF53335">
    <property type="entry name" value="S-adenosyl-L-methionine-dependent methyltransferases"/>
    <property type="match status" value="1"/>
</dbReference>
<keyword evidence="1" id="KW-0479">Metal-binding</keyword>
<dbReference type="PROSITE" id="PS01231">
    <property type="entry name" value="TRMA_2"/>
    <property type="match status" value="1"/>
</dbReference>
<feature type="active site" description="Nucleophile" evidence="7">
    <location>
        <position position="408"/>
    </location>
</feature>
<dbReference type="Proteomes" id="UP000460220">
    <property type="component" value="Unassembled WGS sequence"/>
</dbReference>
<dbReference type="InterPro" id="IPR030390">
    <property type="entry name" value="MeTrfase_TrmA_AS"/>
</dbReference>
<dbReference type="InterPro" id="IPR010280">
    <property type="entry name" value="U5_MeTrfase_fam"/>
</dbReference>
<evidence type="ECO:0000313" key="11">
    <source>
        <dbReference type="EMBL" id="MTS01591.1"/>
    </source>
</evidence>
<keyword evidence="6" id="KW-0411">Iron-sulfur</keyword>
<keyword evidence="1" id="KW-0004">4Fe-4S</keyword>
<dbReference type="InterPro" id="IPR030391">
    <property type="entry name" value="MeTrfase_TrmA_CS"/>
</dbReference>
<gene>
    <name evidence="11" type="primary">rlmD</name>
    <name evidence="10" type="ORF">GMC73_00060</name>
    <name evidence="11" type="ORF">GMC90_07110</name>
</gene>
<evidence type="ECO:0000259" key="9">
    <source>
        <dbReference type="PROSITE" id="PS50926"/>
    </source>
</evidence>
<dbReference type="SUPFAM" id="SSF50249">
    <property type="entry name" value="Nucleic acid-binding proteins"/>
    <property type="match status" value="1"/>
</dbReference>
<sequence length="452" mass="51327">MNVKVKQKIPLKIKRMGINGEGIGFYKKTLVFVPGALKGEDIFCQITSVKKNFAEAKLLSVNKASKFRVTPMCDIYETCGGCQIMHLKYDKQLEFKTDLLQQALKKFSPEGFEQYDIRPTIGMQEPLYYRAKLQFQTRKFKGQVKAGLYAQNSHYLVELKDCLVQDPVIQAIANDLADLLTYYQIPIADERKELGVRTMMIRRARKSGQVQIIVVTSRQINLNNLVQDLVTKHPEIVTVAVNKNTSRSSEIYGEQTQIIWGEEAILEGVLDYEFSLSPRAFYQLNPKQTEVLYSEAVKALDVSPEDHLIDAYCGVGTIGFAFANRVKSVRGMDIIPEAIEDAKYNAKRMGFENTHYEAGTAEEIIPRWYQEGYRANAVIVDPPRTGLGTKLIETLLQYAPEKMVYVSCNVSTLARDLVALTKVYQVEYIQSVDMFPHTARTEAVVKLVKKRK</sequence>
<dbReference type="EMBL" id="WMZE01000002">
    <property type="protein sequence ID" value="MTS01591.1"/>
    <property type="molecule type" value="Genomic_DNA"/>
</dbReference>
<dbReference type="GO" id="GO:0051539">
    <property type="term" value="F:4 iron, 4 sulfur cluster binding"/>
    <property type="evidence" value="ECO:0007669"/>
    <property type="project" value="UniProtKB-KW"/>
</dbReference>
<evidence type="ECO:0000256" key="6">
    <source>
        <dbReference type="ARBA" id="ARBA00023014"/>
    </source>
</evidence>
<dbReference type="RefSeq" id="WP_155125430.1">
    <property type="nucleotide sequence ID" value="NZ_WMYY01000001.1"/>
</dbReference>
<organism evidence="11">
    <name type="scientific">Streptococcus parasanguinis</name>
    <dbReference type="NCBI Taxonomy" id="1318"/>
    <lineage>
        <taxon>Bacteria</taxon>
        <taxon>Bacillati</taxon>
        <taxon>Bacillota</taxon>
        <taxon>Bacilli</taxon>
        <taxon>Lactobacillales</taxon>
        <taxon>Streptococcaceae</taxon>
        <taxon>Streptococcus</taxon>
    </lineage>
</organism>